<dbReference type="InterPro" id="IPR027417">
    <property type="entry name" value="P-loop_NTPase"/>
</dbReference>
<dbReference type="Gene3D" id="1.20.1560.10">
    <property type="entry name" value="ABC transporter type 1, transmembrane domain"/>
    <property type="match status" value="1"/>
</dbReference>
<gene>
    <name evidence="7" type="ORF">ADH66_01140</name>
</gene>
<dbReference type="Proteomes" id="UP000196710">
    <property type="component" value="Chromosome"/>
</dbReference>
<protein>
    <recommendedName>
        <fullName evidence="6">ABC transmembrane type-1 domain-containing protein</fullName>
    </recommendedName>
</protein>
<dbReference type="Pfam" id="PF00664">
    <property type="entry name" value="ABC_membrane"/>
    <property type="match status" value="1"/>
</dbReference>
<keyword evidence="4 5" id="KW-0472">Membrane</keyword>
<dbReference type="PANTHER" id="PTHR43394">
    <property type="entry name" value="ATP-DEPENDENT PERMEASE MDL1, MITOCHONDRIAL"/>
    <property type="match status" value="1"/>
</dbReference>
<dbReference type="InterPro" id="IPR039421">
    <property type="entry name" value="Type_1_exporter"/>
</dbReference>
<organism evidence="7 8">
    <name type="scientific">Acutalibacter muris</name>
    <dbReference type="NCBI Taxonomy" id="1796620"/>
    <lineage>
        <taxon>Bacteria</taxon>
        <taxon>Bacillati</taxon>
        <taxon>Bacillota</taxon>
        <taxon>Clostridia</taxon>
        <taxon>Eubacteriales</taxon>
        <taxon>Acutalibacteraceae</taxon>
        <taxon>Acutalibacter</taxon>
    </lineage>
</organism>
<keyword evidence="8" id="KW-1185">Reference proteome</keyword>
<dbReference type="InterPro" id="IPR029058">
    <property type="entry name" value="AB_hydrolase_fold"/>
</dbReference>
<feature type="transmembrane region" description="Helical" evidence="5">
    <location>
        <begin position="111"/>
        <end position="140"/>
    </location>
</feature>
<dbReference type="SMART" id="SM00382">
    <property type="entry name" value="AAA"/>
    <property type="match status" value="1"/>
</dbReference>
<comment type="subcellular location">
    <subcellularLocation>
        <location evidence="1">Cell membrane</location>
        <topology evidence="1">Multi-pass membrane protein</topology>
    </subcellularLocation>
</comment>
<dbReference type="InterPro" id="IPR003593">
    <property type="entry name" value="AAA+_ATPase"/>
</dbReference>
<reference evidence="8" key="1">
    <citation type="submission" date="2017-05" db="EMBL/GenBank/DDBJ databases">
        <title>Improved OligoMM genomes.</title>
        <authorList>
            <person name="Garzetti D."/>
        </authorList>
    </citation>
    <scope>NUCLEOTIDE SEQUENCE [LARGE SCALE GENOMIC DNA]</scope>
    <source>
        <strain evidence="8">KB18</strain>
    </source>
</reference>
<keyword evidence="3 5" id="KW-1133">Transmembrane helix</keyword>
<feature type="transmembrane region" description="Helical" evidence="5">
    <location>
        <begin position="38"/>
        <end position="56"/>
    </location>
</feature>
<evidence type="ECO:0000256" key="3">
    <source>
        <dbReference type="ARBA" id="ARBA00022989"/>
    </source>
</evidence>
<dbReference type="InterPro" id="IPR011527">
    <property type="entry name" value="ABC1_TM_dom"/>
</dbReference>
<evidence type="ECO:0000256" key="5">
    <source>
        <dbReference type="SAM" id="Phobius"/>
    </source>
</evidence>
<evidence type="ECO:0000313" key="7">
    <source>
        <dbReference type="EMBL" id="ASB39381.1"/>
    </source>
</evidence>
<evidence type="ECO:0000256" key="4">
    <source>
        <dbReference type="ARBA" id="ARBA00023136"/>
    </source>
</evidence>
<keyword evidence="2 5" id="KW-0812">Transmembrane</keyword>
<dbReference type="PROSITE" id="PS50929">
    <property type="entry name" value="ABC_TM1F"/>
    <property type="match status" value="1"/>
</dbReference>
<evidence type="ECO:0000256" key="1">
    <source>
        <dbReference type="ARBA" id="ARBA00004651"/>
    </source>
</evidence>
<accession>A0ABN4ZZ45</accession>
<evidence type="ECO:0000256" key="2">
    <source>
        <dbReference type="ARBA" id="ARBA00022692"/>
    </source>
</evidence>
<dbReference type="Gene3D" id="3.40.50.1820">
    <property type="entry name" value="alpha/beta hydrolase"/>
    <property type="match status" value="1"/>
</dbReference>
<evidence type="ECO:0000259" key="6">
    <source>
        <dbReference type="PROSITE" id="PS50929"/>
    </source>
</evidence>
<dbReference type="InterPro" id="IPR036640">
    <property type="entry name" value="ABC1_TM_sf"/>
</dbReference>
<proteinExistence type="predicted"/>
<dbReference type="EMBL" id="CP021422">
    <property type="protein sequence ID" value="ASB39381.1"/>
    <property type="molecule type" value="Genomic_DNA"/>
</dbReference>
<dbReference type="PANTHER" id="PTHR43394:SF1">
    <property type="entry name" value="ATP-BINDING CASSETTE SUB-FAMILY B MEMBER 10, MITOCHONDRIAL"/>
    <property type="match status" value="1"/>
</dbReference>
<dbReference type="SUPFAM" id="SSF52540">
    <property type="entry name" value="P-loop containing nucleoside triphosphate hydrolases"/>
    <property type="match status" value="1"/>
</dbReference>
<feature type="domain" description="ABC transmembrane type-1" evidence="6">
    <location>
        <begin position="12"/>
        <end position="179"/>
    </location>
</feature>
<feature type="transmembrane region" description="Helical" evidence="5">
    <location>
        <begin position="12"/>
        <end position="32"/>
    </location>
</feature>
<dbReference type="SUPFAM" id="SSF90123">
    <property type="entry name" value="ABC transporter transmembrane region"/>
    <property type="match status" value="1"/>
</dbReference>
<dbReference type="SUPFAM" id="SSF53474">
    <property type="entry name" value="alpha/beta-Hydrolases"/>
    <property type="match status" value="1"/>
</dbReference>
<name>A0ABN4ZZ45_9FIRM</name>
<dbReference type="Pfam" id="PF20434">
    <property type="entry name" value="BD-FAE"/>
    <property type="match status" value="1"/>
</dbReference>
<dbReference type="InterPro" id="IPR049492">
    <property type="entry name" value="BD-FAE-like_dom"/>
</dbReference>
<sequence>MRLHEQCVCPFVRGMVRCVFLTLGSITFMFLLNRAFGFIMLCAFPFIVGVLAFCLWKANPLFLRLQAQLDRLNSIMQEDVSGLRIIKACVRELYEKARFGKANDELIKIQLGVLVVFTFMNPAINALMYLTVAAICLSGFRQVSSGGATSGVIMAAITYTTQLLHGLLMLVMLFQSISKGLASWKRVKELLDSRPELENGSFAGSVELRGAVEFRDVSFCYPGSGRLVLKNINLKIAPGETVAIMGATGCGKTSLANLIPRFYDAQSGAVLVDVPGSGWSGAQGYAHVPKMVELAKLGFVVASLEYRGTYKEDVRFPAAVQDTKEAIRFLRANAETYHVDPAHVMLLGDSSGGHTVAMAALTGNEERFNIGEHLDQSTEVESCVIFYGPNDLLNLVPDRLAEHKKLRPGEGEFPFEAREIFKEDFRQNPEGMLSDASPINYIERAEKLPAFLFLQGEEDPILPMRQGLRFCEKVREHGGRAEFVKVCGAGHGTGCWTKEVMEMVGQFLRAY</sequence>
<evidence type="ECO:0000313" key="8">
    <source>
        <dbReference type="Proteomes" id="UP000196710"/>
    </source>
</evidence>